<evidence type="ECO:0000313" key="3">
    <source>
        <dbReference type="Proteomes" id="UP001152797"/>
    </source>
</evidence>
<evidence type="ECO:0000313" key="2">
    <source>
        <dbReference type="EMBL" id="CAL1144684.1"/>
    </source>
</evidence>
<evidence type="ECO:0000313" key="1">
    <source>
        <dbReference type="EMBL" id="CAI3991309.1"/>
    </source>
</evidence>
<name>A0A9P1FVP1_9DINO</name>
<dbReference type="EMBL" id="CAMXCT010001576">
    <property type="protein sequence ID" value="CAI3991309.1"/>
    <property type="molecule type" value="Genomic_DNA"/>
</dbReference>
<organism evidence="1">
    <name type="scientific">Cladocopium goreaui</name>
    <dbReference type="NCBI Taxonomy" id="2562237"/>
    <lineage>
        <taxon>Eukaryota</taxon>
        <taxon>Sar</taxon>
        <taxon>Alveolata</taxon>
        <taxon>Dinophyceae</taxon>
        <taxon>Suessiales</taxon>
        <taxon>Symbiodiniaceae</taxon>
        <taxon>Cladocopium</taxon>
    </lineage>
</organism>
<accession>A0A9P1FVP1</accession>
<gene>
    <name evidence="1" type="ORF">C1SCF055_LOCUS18229</name>
</gene>
<reference evidence="1" key="1">
    <citation type="submission" date="2022-10" db="EMBL/GenBank/DDBJ databases">
        <authorList>
            <person name="Chen Y."/>
            <person name="Dougan E. K."/>
            <person name="Chan C."/>
            <person name="Rhodes N."/>
            <person name="Thang M."/>
        </authorList>
    </citation>
    <scope>NUCLEOTIDE SEQUENCE</scope>
</reference>
<proteinExistence type="predicted"/>
<dbReference type="AlphaFoldDB" id="A0A9P1FVP1"/>
<keyword evidence="3" id="KW-1185">Reference proteome</keyword>
<comment type="caution">
    <text evidence="1">The sequence shown here is derived from an EMBL/GenBank/DDBJ whole genome shotgun (WGS) entry which is preliminary data.</text>
</comment>
<dbReference type="Proteomes" id="UP001152797">
    <property type="component" value="Unassembled WGS sequence"/>
</dbReference>
<dbReference type="EMBL" id="CAMXCT030001576">
    <property type="protein sequence ID" value="CAL4778621.1"/>
    <property type="molecule type" value="Genomic_DNA"/>
</dbReference>
<sequence>MLPATCGFKLVPRTIAERYHKKKTLVPCQARSLDRDRLQGWFSHNGATLTMNFLPQDRKCKRNFILLVFVDDCGLMCQKSQKMTSSGHHFQTRPCEFLDQQHLAQ</sequence>
<dbReference type="EMBL" id="CAMXCT020001576">
    <property type="protein sequence ID" value="CAL1144684.1"/>
    <property type="molecule type" value="Genomic_DNA"/>
</dbReference>
<protein>
    <submittedName>
        <fullName evidence="1">Uncharacterized protein</fullName>
    </submittedName>
</protein>
<reference evidence="2" key="2">
    <citation type="submission" date="2024-04" db="EMBL/GenBank/DDBJ databases">
        <authorList>
            <person name="Chen Y."/>
            <person name="Shah S."/>
            <person name="Dougan E. K."/>
            <person name="Thang M."/>
            <person name="Chan C."/>
        </authorList>
    </citation>
    <scope>NUCLEOTIDE SEQUENCE [LARGE SCALE GENOMIC DNA]</scope>
</reference>